<dbReference type="OrthoDB" id="2316821at2759"/>
<evidence type="ECO:0000313" key="3">
    <source>
        <dbReference type="EMBL" id="KXS15763.1"/>
    </source>
</evidence>
<dbReference type="SUPFAM" id="SSF50044">
    <property type="entry name" value="SH3-domain"/>
    <property type="match status" value="1"/>
</dbReference>
<sequence>MRGHSTTTRVPSNADFISIVESGVAADVRNALRTGASATARKRVTITCRVTGRQKIWGGYSVENKTDTMECESALVLAIVHGLVEIVEVLLQNGVSPRGMVSWNIGNGWMKKEPHETTWTQEEWASRRWYSTYSFPSPLCLALGQGGKSVLEWEGVYEPRPDAQGRISINRMGGHVLIDNPRSDVDVRVWHRLNPRIEIVRLLLASGARVGDAEVEAARACPDPAFRRLVEGSFAESRRSRASTSSLMGMDISRNLQTSQYAPHSSVVDATKVITDQAKMIERLTARALTAERAVTAAEFKLTEHETSLAEERARNAELAATNSTFTTKVLDLDRETTSLKTEISRIQQQLASTTEENIALKRETATLRAQITKRATRATRIVNKVMFALADFHPREQDEIGLAAGDAVFVALAFADGWASGLNAVTHRFGFFPFCHVSDVPPALSLTNTSASQVDAMSIASAATVSTIAPLASSRWESLTETSSMIDSERPSFGTSVHAVTGSGVTTPQNVPVEFWRQFFATISNAPQSSAG</sequence>
<dbReference type="InterPro" id="IPR036770">
    <property type="entry name" value="Ankyrin_rpt-contain_sf"/>
</dbReference>
<dbReference type="InterPro" id="IPR001452">
    <property type="entry name" value="SH3_domain"/>
</dbReference>
<dbReference type="AlphaFoldDB" id="A0A139AH75"/>
<dbReference type="Proteomes" id="UP000070544">
    <property type="component" value="Unassembled WGS sequence"/>
</dbReference>
<dbReference type="Pfam" id="PF00018">
    <property type="entry name" value="SH3_1"/>
    <property type="match status" value="1"/>
</dbReference>
<dbReference type="Gene3D" id="1.25.40.20">
    <property type="entry name" value="Ankyrin repeat-containing domain"/>
    <property type="match status" value="1"/>
</dbReference>
<evidence type="ECO:0000256" key="1">
    <source>
        <dbReference type="ARBA" id="ARBA00022443"/>
    </source>
</evidence>
<proteinExistence type="predicted"/>
<name>A0A139AH75_GONPJ</name>
<gene>
    <name evidence="3" type="ORF">M427DRAFT_32178</name>
</gene>
<feature type="domain" description="SH3" evidence="2">
    <location>
        <begin position="389"/>
        <end position="434"/>
    </location>
</feature>
<dbReference type="InterPro" id="IPR036028">
    <property type="entry name" value="SH3-like_dom_sf"/>
</dbReference>
<organism evidence="3 4">
    <name type="scientific">Gonapodya prolifera (strain JEL478)</name>
    <name type="common">Monoblepharis prolifera</name>
    <dbReference type="NCBI Taxonomy" id="1344416"/>
    <lineage>
        <taxon>Eukaryota</taxon>
        <taxon>Fungi</taxon>
        <taxon>Fungi incertae sedis</taxon>
        <taxon>Chytridiomycota</taxon>
        <taxon>Chytridiomycota incertae sedis</taxon>
        <taxon>Monoblepharidomycetes</taxon>
        <taxon>Monoblepharidales</taxon>
        <taxon>Gonapodyaceae</taxon>
        <taxon>Gonapodya</taxon>
    </lineage>
</organism>
<reference evidence="3 4" key="1">
    <citation type="journal article" date="2015" name="Genome Biol. Evol.">
        <title>Phylogenomic analyses indicate that early fungi evolved digesting cell walls of algal ancestors of land plants.</title>
        <authorList>
            <person name="Chang Y."/>
            <person name="Wang S."/>
            <person name="Sekimoto S."/>
            <person name="Aerts A.L."/>
            <person name="Choi C."/>
            <person name="Clum A."/>
            <person name="LaButti K.M."/>
            <person name="Lindquist E.A."/>
            <person name="Yee Ngan C."/>
            <person name="Ohm R.A."/>
            <person name="Salamov A.A."/>
            <person name="Grigoriev I.V."/>
            <person name="Spatafora J.W."/>
            <person name="Berbee M.L."/>
        </authorList>
    </citation>
    <scope>NUCLEOTIDE SEQUENCE [LARGE SCALE GENOMIC DNA]</scope>
    <source>
        <strain evidence="3 4">JEL478</strain>
    </source>
</reference>
<keyword evidence="4" id="KW-1185">Reference proteome</keyword>
<evidence type="ECO:0000313" key="4">
    <source>
        <dbReference type="Proteomes" id="UP000070544"/>
    </source>
</evidence>
<keyword evidence="1" id="KW-0728">SH3 domain</keyword>
<evidence type="ECO:0000259" key="2">
    <source>
        <dbReference type="Pfam" id="PF00018"/>
    </source>
</evidence>
<dbReference type="EMBL" id="KQ965760">
    <property type="protein sequence ID" value="KXS15763.1"/>
    <property type="molecule type" value="Genomic_DNA"/>
</dbReference>
<protein>
    <recommendedName>
        <fullName evidence="2">SH3 domain-containing protein</fullName>
    </recommendedName>
</protein>
<accession>A0A139AH75</accession>
<dbReference type="Gene3D" id="2.30.30.40">
    <property type="entry name" value="SH3 Domains"/>
    <property type="match status" value="1"/>
</dbReference>